<dbReference type="EMBL" id="VEVO01000001">
    <property type="protein sequence ID" value="KAF0046726.1"/>
    <property type="molecule type" value="Genomic_DNA"/>
</dbReference>
<organism evidence="5 6">
    <name type="scientific">Scophthalmus maximus</name>
    <name type="common">Turbot</name>
    <name type="synonym">Psetta maxima</name>
    <dbReference type="NCBI Taxonomy" id="52904"/>
    <lineage>
        <taxon>Eukaryota</taxon>
        <taxon>Metazoa</taxon>
        <taxon>Chordata</taxon>
        <taxon>Craniata</taxon>
        <taxon>Vertebrata</taxon>
        <taxon>Euteleostomi</taxon>
        <taxon>Actinopterygii</taxon>
        <taxon>Neopterygii</taxon>
        <taxon>Teleostei</taxon>
        <taxon>Neoteleostei</taxon>
        <taxon>Acanthomorphata</taxon>
        <taxon>Carangaria</taxon>
        <taxon>Pleuronectiformes</taxon>
        <taxon>Pleuronectoidei</taxon>
        <taxon>Scophthalmidae</taxon>
        <taxon>Scophthalmus</taxon>
    </lineage>
</organism>
<keyword evidence="3" id="KW-0812">Transmembrane</keyword>
<evidence type="ECO:0000256" key="2">
    <source>
        <dbReference type="SAM" id="MobiDB-lite"/>
    </source>
</evidence>
<dbReference type="GO" id="GO:0006955">
    <property type="term" value="P:immune response"/>
    <property type="evidence" value="ECO:0007669"/>
    <property type="project" value="InterPro"/>
</dbReference>
<dbReference type="SUPFAM" id="SSF54117">
    <property type="entry name" value="Interleukin 8-like chemokines"/>
    <property type="match status" value="1"/>
</dbReference>
<feature type="region of interest" description="Disordered" evidence="2">
    <location>
        <begin position="79"/>
        <end position="124"/>
    </location>
</feature>
<accession>A0A6A4TGK5</accession>
<dbReference type="GO" id="GO:0008009">
    <property type="term" value="F:chemokine activity"/>
    <property type="evidence" value="ECO:0007669"/>
    <property type="project" value="InterPro"/>
</dbReference>
<reference evidence="5 6" key="1">
    <citation type="submission" date="2019-06" db="EMBL/GenBank/DDBJ databases">
        <title>Draft genomes of female and male turbot (Scophthalmus maximus).</title>
        <authorList>
            <person name="Xu H."/>
            <person name="Xu X.-W."/>
            <person name="Shao C."/>
            <person name="Chen S."/>
        </authorList>
    </citation>
    <scope>NUCLEOTIDE SEQUENCE [LARGE SCALE GENOMIC DNA]</scope>
    <source>
        <strain evidence="5">Ysfricsl-2016a</strain>
        <tissue evidence="5">Blood</tissue>
    </source>
</reference>
<dbReference type="Gene3D" id="2.40.50.40">
    <property type="match status" value="1"/>
</dbReference>
<dbReference type="Pfam" id="PF00048">
    <property type="entry name" value="IL8"/>
    <property type="match status" value="1"/>
</dbReference>
<dbReference type="InterPro" id="IPR036048">
    <property type="entry name" value="Interleukin_8-like_sf"/>
</dbReference>
<keyword evidence="1" id="KW-0202">Cytokine</keyword>
<comment type="caution">
    <text evidence="5">The sequence shown here is derived from an EMBL/GenBank/DDBJ whole genome shotgun (WGS) entry which is preliminary data.</text>
</comment>
<evidence type="ECO:0000256" key="1">
    <source>
        <dbReference type="ARBA" id="ARBA00022514"/>
    </source>
</evidence>
<dbReference type="Proteomes" id="UP000438429">
    <property type="component" value="Unassembled WGS sequence"/>
</dbReference>
<name>A0A6A4TGK5_SCOMX</name>
<evidence type="ECO:0000313" key="6">
    <source>
        <dbReference type="Proteomes" id="UP000438429"/>
    </source>
</evidence>
<dbReference type="InterPro" id="IPR001811">
    <property type="entry name" value="Chemokine_IL8-like_dom"/>
</dbReference>
<feature type="domain" description="Chemokine interleukin-8-like" evidence="4">
    <location>
        <begin position="63"/>
        <end position="102"/>
    </location>
</feature>
<keyword evidence="3" id="KW-1133">Transmembrane helix</keyword>
<dbReference type="GO" id="GO:0005615">
    <property type="term" value="C:extracellular space"/>
    <property type="evidence" value="ECO:0007669"/>
    <property type="project" value="UniProtKB-KW"/>
</dbReference>
<dbReference type="AlphaFoldDB" id="A0A6A4TGK5"/>
<sequence>MQIKFCCMEGNIVDLVCVIRNKIYIQIKQRAATTDCTMQFNVMILLLGTSCICLALAQVSYDDCCLKYAKKMSGNAQKHAVKYRRQEPDGGCNIPAVVTSDRGSTEAEGDSLLPPSTPSGKSRH</sequence>
<feature type="transmembrane region" description="Helical" evidence="3">
    <location>
        <begin position="40"/>
        <end position="61"/>
    </location>
</feature>
<keyword evidence="3" id="KW-0472">Membrane</keyword>
<evidence type="ECO:0000259" key="4">
    <source>
        <dbReference type="Pfam" id="PF00048"/>
    </source>
</evidence>
<gene>
    <name evidence="5" type="ORF">F2P81_000359</name>
</gene>
<proteinExistence type="predicted"/>
<evidence type="ECO:0000313" key="5">
    <source>
        <dbReference type="EMBL" id="KAF0046726.1"/>
    </source>
</evidence>
<evidence type="ECO:0000256" key="3">
    <source>
        <dbReference type="SAM" id="Phobius"/>
    </source>
</evidence>
<protein>
    <recommendedName>
        <fullName evidence="4">Chemokine interleukin-8-like domain-containing protein</fullName>
    </recommendedName>
</protein>